<evidence type="ECO:0000256" key="2">
    <source>
        <dbReference type="ARBA" id="ARBA00022598"/>
    </source>
</evidence>
<dbReference type="InterPro" id="IPR018317">
    <property type="entry name" value="QueC"/>
</dbReference>
<dbReference type="GO" id="GO:0005524">
    <property type="term" value="F:ATP binding"/>
    <property type="evidence" value="ECO:0007669"/>
    <property type="project" value="UniProtKB-KW"/>
</dbReference>
<evidence type="ECO:0000256" key="7">
    <source>
        <dbReference type="ARBA" id="ARBA00037993"/>
    </source>
</evidence>
<evidence type="ECO:0000256" key="5">
    <source>
        <dbReference type="ARBA" id="ARBA00022833"/>
    </source>
</evidence>
<reference evidence="10" key="1">
    <citation type="journal article" date="2020" name="Nature">
        <title>Giant virus diversity and host interactions through global metagenomics.</title>
        <authorList>
            <person name="Schulz F."/>
            <person name="Roux S."/>
            <person name="Paez-Espino D."/>
            <person name="Jungbluth S."/>
            <person name="Walsh D.A."/>
            <person name="Denef V.J."/>
            <person name="McMahon K.D."/>
            <person name="Konstantinidis K.T."/>
            <person name="Eloe-Fadrosh E.A."/>
            <person name="Kyrpides N.C."/>
            <person name="Woyke T."/>
        </authorList>
    </citation>
    <scope>NUCLEOTIDE SEQUENCE</scope>
    <source>
        <strain evidence="10">GVMAG-S-1064190-84</strain>
    </source>
</reference>
<sequence>MKILMEISGGADSMLSSLLAIKKYGTDAEYHGILVDYHQLPFEKEKAKALEFCDKYNIKLHIVSVDGLFVGGAVTGEHNVEEVSDIYTPLRNFVIGAMASSLAERIGASVIVSGSKTLNKDKQPWSFSDSTLGFYLHMDSMLNYLTDGSIKMDPILMENRQNKMTKFEVFDALIDDFGLNMSDFWNCFNSSTTQCGECNNCKEIQKYNERTK</sequence>
<dbReference type="Gene3D" id="3.40.50.620">
    <property type="entry name" value="HUPs"/>
    <property type="match status" value="1"/>
</dbReference>
<evidence type="ECO:0000256" key="4">
    <source>
        <dbReference type="ARBA" id="ARBA00022741"/>
    </source>
</evidence>
<evidence type="ECO:0000256" key="8">
    <source>
        <dbReference type="ARBA" id="ARBA00039149"/>
    </source>
</evidence>
<dbReference type="PANTHER" id="PTHR42914">
    <property type="entry name" value="7-CYANO-7-DEAZAGUANINE SYNTHASE"/>
    <property type="match status" value="1"/>
</dbReference>
<keyword evidence="2" id="KW-0436">Ligase</keyword>
<dbReference type="EC" id="6.3.4.20" evidence="8"/>
<dbReference type="AlphaFoldDB" id="A0A6C0JXG3"/>
<keyword evidence="5" id="KW-0862">Zinc</keyword>
<dbReference type="SUPFAM" id="SSF52402">
    <property type="entry name" value="Adenine nucleotide alpha hydrolases-like"/>
    <property type="match status" value="1"/>
</dbReference>
<proteinExistence type="inferred from homology"/>
<comment type="similarity">
    <text evidence="7">Belongs to the QueC family.</text>
</comment>
<protein>
    <recommendedName>
        <fullName evidence="8">7-cyano-7-deazaguanine synthase</fullName>
        <ecNumber evidence="8">6.3.4.20</ecNumber>
    </recommendedName>
</protein>
<dbReference type="EMBL" id="MN740704">
    <property type="protein sequence ID" value="QHU09057.1"/>
    <property type="molecule type" value="Genomic_DNA"/>
</dbReference>
<evidence type="ECO:0000313" key="10">
    <source>
        <dbReference type="EMBL" id="QHU09057.1"/>
    </source>
</evidence>
<dbReference type="PANTHER" id="PTHR42914:SF1">
    <property type="entry name" value="7-CYANO-7-DEAZAGUANINE SYNTHASE"/>
    <property type="match status" value="1"/>
</dbReference>
<dbReference type="Pfam" id="PF06508">
    <property type="entry name" value="QueC"/>
    <property type="match status" value="1"/>
</dbReference>
<organism evidence="10">
    <name type="scientific">viral metagenome</name>
    <dbReference type="NCBI Taxonomy" id="1070528"/>
    <lineage>
        <taxon>unclassified sequences</taxon>
        <taxon>metagenomes</taxon>
        <taxon>organismal metagenomes</taxon>
    </lineage>
</organism>
<keyword evidence="6" id="KW-0067">ATP-binding</keyword>
<evidence type="ECO:0000256" key="9">
    <source>
        <dbReference type="ARBA" id="ARBA00047890"/>
    </source>
</evidence>
<name>A0A6C0JXG3_9ZZZZ</name>
<dbReference type="GO" id="GO:0016874">
    <property type="term" value="F:ligase activity"/>
    <property type="evidence" value="ECO:0007669"/>
    <property type="project" value="UniProtKB-KW"/>
</dbReference>
<keyword evidence="4" id="KW-0547">Nucleotide-binding</keyword>
<dbReference type="GO" id="GO:0046872">
    <property type="term" value="F:metal ion binding"/>
    <property type="evidence" value="ECO:0007669"/>
    <property type="project" value="UniProtKB-KW"/>
</dbReference>
<accession>A0A6C0JXG3</accession>
<evidence type="ECO:0000256" key="3">
    <source>
        <dbReference type="ARBA" id="ARBA00022723"/>
    </source>
</evidence>
<evidence type="ECO:0000256" key="6">
    <source>
        <dbReference type="ARBA" id="ARBA00022840"/>
    </source>
</evidence>
<dbReference type="InterPro" id="IPR014729">
    <property type="entry name" value="Rossmann-like_a/b/a_fold"/>
</dbReference>
<keyword evidence="3" id="KW-0479">Metal-binding</keyword>
<comment type="pathway">
    <text evidence="1">Purine metabolism; 7-cyano-7-deazaguanine biosynthesis.</text>
</comment>
<evidence type="ECO:0000256" key="1">
    <source>
        <dbReference type="ARBA" id="ARBA00005061"/>
    </source>
</evidence>
<comment type="catalytic activity">
    <reaction evidence="9">
        <text>7-carboxy-7-carbaguanine + NH4(+) + 2 ATP = 7-cyano-7-carbaguanine + 2 AMP + 2 diphosphate + 2 H(+)</text>
        <dbReference type="Rhea" id="RHEA:27982"/>
        <dbReference type="ChEBI" id="CHEBI:15378"/>
        <dbReference type="ChEBI" id="CHEBI:28938"/>
        <dbReference type="ChEBI" id="CHEBI:30616"/>
        <dbReference type="ChEBI" id="CHEBI:33019"/>
        <dbReference type="ChEBI" id="CHEBI:45075"/>
        <dbReference type="ChEBI" id="CHEBI:61036"/>
        <dbReference type="ChEBI" id="CHEBI:456215"/>
        <dbReference type="EC" id="6.3.4.20"/>
    </reaction>
</comment>